<feature type="region of interest" description="Disordered" evidence="1">
    <location>
        <begin position="87"/>
        <end position="111"/>
    </location>
</feature>
<evidence type="ECO:0000313" key="3">
    <source>
        <dbReference type="Proteomes" id="UP001296104"/>
    </source>
</evidence>
<evidence type="ECO:0000313" key="2">
    <source>
        <dbReference type="EMBL" id="CAK4032906.1"/>
    </source>
</evidence>
<proteinExistence type="predicted"/>
<name>A0AAI8Z5T5_9PEZI</name>
<feature type="compositionally biased region" description="Basic and acidic residues" evidence="1">
    <location>
        <begin position="87"/>
        <end position="108"/>
    </location>
</feature>
<comment type="caution">
    <text evidence="2">The sequence shown here is derived from an EMBL/GenBank/DDBJ whole genome shotgun (WGS) entry which is preliminary data.</text>
</comment>
<gene>
    <name evidence="2" type="ORF">LECACI_7A008064</name>
</gene>
<dbReference type="Proteomes" id="UP001296104">
    <property type="component" value="Unassembled WGS sequence"/>
</dbReference>
<dbReference type="EMBL" id="CAVMBE010000073">
    <property type="protein sequence ID" value="CAK4032906.1"/>
    <property type="molecule type" value="Genomic_DNA"/>
</dbReference>
<organism evidence="2 3">
    <name type="scientific">Lecanosticta acicola</name>
    <dbReference type="NCBI Taxonomy" id="111012"/>
    <lineage>
        <taxon>Eukaryota</taxon>
        <taxon>Fungi</taxon>
        <taxon>Dikarya</taxon>
        <taxon>Ascomycota</taxon>
        <taxon>Pezizomycotina</taxon>
        <taxon>Dothideomycetes</taxon>
        <taxon>Dothideomycetidae</taxon>
        <taxon>Mycosphaerellales</taxon>
        <taxon>Mycosphaerellaceae</taxon>
        <taxon>Lecanosticta</taxon>
    </lineage>
</organism>
<sequence length="133" mass="15348">MPPLAPLVSRYNKKISRRKVPTRADRVRQYGRRHYYWYGKFIGVNADTSPEDILEGDQSFKLKRKRETKKARKLVWKELGWDWEANGPKEHDQLHDAEEETEARKLAEKMVGGRVLGSRNGQMGFGGDGECTG</sequence>
<protein>
    <submittedName>
        <fullName evidence="2">Uncharacterized protein</fullName>
    </submittedName>
</protein>
<accession>A0AAI8Z5T5</accession>
<reference evidence="2" key="1">
    <citation type="submission" date="2023-11" db="EMBL/GenBank/DDBJ databases">
        <authorList>
            <person name="Alioto T."/>
            <person name="Alioto T."/>
            <person name="Gomez Garrido J."/>
        </authorList>
    </citation>
    <scope>NUCLEOTIDE SEQUENCE</scope>
</reference>
<dbReference type="AlphaFoldDB" id="A0AAI8Z5T5"/>
<keyword evidence="3" id="KW-1185">Reference proteome</keyword>
<evidence type="ECO:0000256" key="1">
    <source>
        <dbReference type="SAM" id="MobiDB-lite"/>
    </source>
</evidence>